<dbReference type="EMBL" id="NEDP02002173">
    <property type="protein sequence ID" value="OWF51674.1"/>
    <property type="molecule type" value="Genomic_DNA"/>
</dbReference>
<dbReference type="Proteomes" id="UP000242188">
    <property type="component" value="Unassembled WGS sequence"/>
</dbReference>
<evidence type="ECO:0000313" key="1">
    <source>
        <dbReference type="EMBL" id="OWF51674.1"/>
    </source>
</evidence>
<accession>A0A210QSH1</accession>
<sequence length="365" mass="41591">MYTTRMRTHPALQSGSFMLDREIREIIESGQYYYTAEIATELNNISNALEHILLDSNFLTTSPDWGRNLDHEEASGAGAILTKLAGFLNQYKSVMANRAIETAQETNIRQNHHWAMEHLIALQQELGPYTVSAADRVKQFGDQVGVTDRYTGYRNNLTRGSRQPCHMSTSWMDQSAPQGYLDTQRPSTGYFTPRQITSMVPPRVKSAALRTRVQFAQDNGPPKLTTRGYRTIDTLYPFSNNAYQDQSSSYSQKLLELKAQNAYNANSSGLQRSKMTSPHSMQTLSVQEQAGINTTFPGRTEYMTKYGRPPMDIPTSPFNINPTPDFTLHQRPLGQTTYDPSNTEYQVRYDWPDSEKIVRMPWLRK</sequence>
<proteinExistence type="predicted"/>
<name>A0A210QSH1_MIZYE</name>
<evidence type="ECO:0000313" key="2">
    <source>
        <dbReference type="Proteomes" id="UP000242188"/>
    </source>
</evidence>
<gene>
    <name evidence="1" type="ORF">KP79_PYT00705</name>
</gene>
<comment type="caution">
    <text evidence="1">The sequence shown here is derived from an EMBL/GenBank/DDBJ whole genome shotgun (WGS) entry which is preliminary data.</text>
</comment>
<dbReference type="AlphaFoldDB" id="A0A210QSH1"/>
<protein>
    <submittedName>
        <fullName evidence="1">Uncharacterized protein</fullName>
    </submittedName>
</protein>
<keyword evidence="2" id="KW-1185">Reference proteome</keyword>
<dbReference type="OrthoDB" id="9979223at2759"/>
<reference evidence="1 2" key="1">
    <citation type="journal article" date="2017" name="Nat. Ecol. Evol.">
        <title>Scallop genome provides insights into evolution of bilaterian karyotype and development.</title>
        <authorList>
            <person name="Wang S."/>
            <person name="Zhang J."/>
            <person name="Jiao W."/>
            <person name="Li J."/>
            <person name="Xun X."/>
            <person name="Sun Y."/>
            <person name="Guo X."/>
            <person name="Huan P."/>
            <person name="Dong B."/>
            <person name="Zhang L."/>
            <person name="Hu X."/>
            <person name="Sun X."/>
            <person name="Wang J."/>
            <person name="Zhao C."/>
            <person name="Wang Y."/>
            <person name="Wang D."/>
            <person name="Huang X."/>
            <person name="Wang R."/>
            <person name="Lv J."/>
            <person name="Li Y."/>
            <person name="Zhang Z."/>
            <person name="Liu B."/>
            <person name="Lu W."/>
            <person name="Hui Y."/>
            <person name="Liang J."/>
            <person name="Zhou Z."/>
            <person name="Hou R."/>
            <person name="Li X."/>
            <person name="Liu Y."/>
            <person name="Li H."/>
            <person name="Ning X."/>
            <person name="Lin Y."/>
            <person name="Zhao L."/>
            <person name="Xing Q."/>
            <person name="Dou J."/>
            <person name="Li Y."/>
            <person name="Mao J."/>
            <person name="Guo H."/>
            <person name="Dou H."/>
            <person name="Li T."/>
            <person name="Mu C."/>
            <person name="Jiang W."/>
            <person name="Fu Q."/>
            <person name="Fu X."/>
            <person name="Miao Y."/>
            <person name="Liu J."/>
            <person name="Yu Q."/>
            <person name="Li R."/>
            <person name="Liao H."/>
            <person name="Li X."/>
            <person name="Kong Y."/>
            <person name="Jiang Z."/>
            <person name="Chourrout D."/>
            <person name="Li R."/>
            <person name="Bao Z."/>
        </authorList>
    </citation>
    <scope>NUCLEOTIDE SEQUENCE [LARGE SCALE GENOMIC DNA]</scope>
    <source>
        <strain evidence="1 2">PY_sf001</strain>
    </source>
</reference>
<organism evidence="1 2">
    <name type="scientific">Mizuhopecten yessoensis</name>
    <name type="common">Japanese scallop</name>
    <name type="synonym">Patinopecten yessoensis</name>
    <dbReference type="NCBI Taxonomy" id="6573"/>
    <lineage>
        <taxon>Eukaryota</taxon>
        <taxon>Metazoa</taxon>
        <taxon>Spiralia</taxon>
        <taxon>Lophotrochozoa</taxon>
        <taxon>Mollusca</taxon>
        <taxon>Bivalvia</taxon>
        <taxon>Autobranchia</taxon>
        <taxon>Pteriomorphia</taxon>
        <taxon>Pectinida</taxon>
        <taxon>Pectinoidea</taxon>
        <taxon>Pectinidae</taxon>
        <taxon>Mizuhopecten</taxon>
    </lineage>
</organism>